<feature type="compositionally biased region" description="Low complexity" evidence="1">
    <location>
        <begin position="118"/>
        <end position="127"/>
    </location>
</feature>
<dbReference type="EMBL" id="KZ825822">
    <property type="protein sequence ID" value="PYH97584.1"/>
    <property type="molecule type" value="Genomic_DNA"/>
</dbReference>
<organism evidence="3 4">
    <name type="scientific">Aspergillus ellipticus CBS 707.79</name>
    <dbReference type="NCBI Taxonomy" id="1448320"/>
    <lineage>
        <taxon>Eukaryota</taxon>
        <taxon>Fungi</taxon>
        <taxon>Dikarya</taxon>
        <taxon>Ascomycota</taxon>
        <taxon>Pezizomycotina</taxon>
        <taxon>Eurotiomycetes</taxon>
        <taxon>Eurotiomycetidae</taxon>
        <taxon>Eurotiales</taxon>
        <taxon>Aspergillaceae</taxon>
        <taxon>Aspergillus</taxon>
        <taxon>Aspergillus subgen. Circumdati</taxon>
    </lineage>
</organism>
<keyword evidence="2" id="KW-0732">Signal</keyword>
<reference evidence="3 4" key="1">
    <citation type="submission" date="2018-02" db="EMBL/GenBank/DDBJ databases">
        <title>The genomes of Aspergillus section Nigri reveals drivers in fungal speciation.</title>
        <authorList>
            <consortium name="DOE Joint Genome Institute"/>
            <person name="Vesth T.C."/>
            <person name="Nybo J."/>
            <person name="Theobald S."/>
            <person name="Brandl J."/>
            <person name="Frisvad J.C."/>
            <person name="Nielsen K.F."/>
            <person name="Lyhne E.K."/>
            <person name="Kogle M.E."/>
            <person name="Kuo A."/>
            <person name="Riley R."/>
            <person name="Clum A."/>
            <person name="Nolan M."/>
            <person name="Lipzen A."/>
            <person name="Salamov A."/>
            <person name="Henrissat B."/>
            <person name="Wiebenga A."/>
            <person name="De vries R.P."/>
            <person name="Grigoriev I.V."/>
            <person name="Mortensen U.H."/>
            <person name="Andersen M.R."/>
            <person name="Baker S.E."/>
        </authorList>
    </citation>
    <scope>NUCLEOTIDE SEQUENCE [LARGE SCALE GENOMIC DNA]</scope>
    <source>
        <strain evidence="3 4">CBS 707.79</strain>
    </source>
</reference>
<evidence type="ECO:0000313" key="3">
    <source>
        <dbReference type="EMBL" id="PYH97584.1"/>
    </source>
</evidence>
<accession>A0A319DLH7</accession>
<name>A0A319DLH7_9EURO</name>
<sequence length="136" mass="13940">MARLTLSTLVLCLFLALMAVAVPVKREDPLALSGNQLDAQLAENLAVESLESATKMLDKMNNKTPTSSAAASTPSASTTHGTENKEEADPTATDPTSSSEATPVESPKPSSSHIVNDNPLSNLPLIGGLLSGGGIV</sequence>
<protein>
    <submittedName>
        <fullName evidence="3">Uncharacterized protein</fullName>
    </submittedName>
</protein>
<dbReference type="VEuPathDB" id="FungiDB:BO71DRAFT_396016"/>
<proteinExistence type="predicted"/>
<evidence type="ECO:0000313" key="4">
    <source>
        <dbReference type="Proteomes" id="UP000247810"/>
    </source>
</evidence>
<evidence type="ECO:0000256" key="1">
    <source>
        <dbReference type="SAM" id="MobiDB-lite"/>
    </source>
</evidence>
<dbReference type="OrthoDB" id="4508164at2759"/>
<feature type="region of interest" description="Disordered" evidence="1">
    <location>
        <begin position="56"/>
        <end position="127"/>
    </location>
</feature>
<evidence type="ECO:0000256" key="2">
    <source>
        <dbReference type="SAM" id="SignalP"/>
    </source>
</evidence>
<gene>
    <name evidence="3" type="ORF">BO71DRAFT_396016</name>
</gene>
<keyword evidence="4" id="KW-1185">Reference proteome</keyword>
<feature type="chain" id="PRO_5016430451" evidence="2">
    <location>
        <begin position="22"/>
        <end position="136"/>
    </location>
</feature>
<dbReference type="Proteomes" id="UP000247810">
    <property type="component" value="Unassembled WGS sequence"/>
</dbReference>
<feature type="compositionally biased region" description="Low complexity" evidence="1">
    <location>
        <begin position="64"/>
        <end position="79"/>
    </location>
</feature>
<feature type="signal peptide" evidence="2">
    <location>
        <begin position="1"/>
        <end position="21"/>
    </location>
</feature>
<dbReference type="AlphaFoldDB" id="A0A319DLH7"/>